<protein>
    <submittedName>
        <fullName evidence="3">Linear gramicidin dehydrogenase LgrE</fullName>
        <ecNumber evidence="3">1.1.-.-</ecNumber>
    </submittedName>
</protein>
<evidence type="ECO:0000256" key="1">
    <source>
        <dbReference type="ARBA" id="ARBA00007169"/>
    </source>
</evidence>
<accession>A0A1V4SI39</accession>
<name>A0A1V4SI39_RUMHU</name>
<dbReference type="GO" id="GO:0016491">
    <property type="term" value="F:oxidoreductase activity"/>
    <property type="evidence" value="ECO:0007669"/>
    <property type="project" value="UniProtKB-KW"/>
</dbReference>
<comment type="similarity">
    <text evidence="1">Belongs to the thioesterase family.</text>
</comment>
<comment type="caution">
    <text evidence="3">The sequence shown here is derived from an EMBL/GenBank/DDBJ whole genome shotgun (WGS) entry which is preliminary data.</text>
</comment>
<dbReference type="PANTHER" id="PTHR11487">
    <property type="entry name" value="THIOESTERASE"/>
    <property type="match status" value="1"/>
</dbReference>
<dbReference type="EC" id="1.1.-.-" evidence="3"/>
<dbReference type="RefSeq" id="WP_080065368.1">
    <property type="nucleotide sequence ID" value="NZ_MZGX01000020.1"/>
</dbReference>
<feature type="domain" description="Thioesterase" evidence="2">
    <location>
        <begin position="5"/>
        <end position="231"/>
    </location>
</feature>
<reference evidence="3 4" key="1">
    <citation type="submission" date="2017-03" db="EMBL/GenBank/DDBJ databases">
        <title>Genome sequence of Clostridium hungatei DSM 14427.</title>
        <authorList>
            <person name="Poehlein A."/>
            <person name="Daniel R."/>
        </authorList>
    </citation>
    <scope>NUCLEOTIDE SEQUENCE [LARGE SCALE GENOMIC DNA]</scope>
    <source>
        <strain evidence="3 4">DSM 14427</strain>
    </source>
</reference>
<gene>
    <name evidence="3" type="primary">lgrE_2</name>
    <name evidence="3" type="ORF">CLHUN_29160</name>
</gene>
<dbReference type="AlphaFoldDB" id="A0A1V4SI39"/>
<evidence type="ECO:0000313" key="3">
    <source>
        <dbReference type="EMBL" id="OPX43166.1"/>
    </source>
</evidence>
<keyword evidence="3" id="KW-0560">Oxidoreductase</keyword>
<dbReference type="InterPro" id="IPR012223">
    <property type="entry name" value="TEII"/>
</dbReference>
<sequence length="235" mass="27105">MKNIKLFCIPYAGGSATVYGKWKPYLNEAIEIIPLELAGRGKRFASDQYRDIEEAVRDVYEQLKDKITEDTSYAVFGHSMGSLIAFELAYKIHENKLPPPIHLFFSGRKPPDDCKEATAYHKLPNEGFLHEVKKYGGMTEEILAQRKLMDIFLPIIRNDFRIIETHSFLQKDSKLNCDISAFYGKKDDMTEQDMQGFERFSMKACKVYGFDSGHFFIVEDMESVTDTINNILLNR</sequence>
<dbReference type="Proteomes" id="UP000191554">
    <property type="component" value="Unassembled WGS sequence"/>
</dbReference>
<dbReference type="Gene3D" id="3.40.50.1820">
    <property type="entry name" value="alpha/beta hydrolase"/>
    <property type="match status" value="1"/>
</dbReference>
<dbReference type="STRING" id="48256.CLHUN_29160"/>
<dbReference type="EMBL" id="MZGX01000020">
    <property type="protein sequence ID" value="OPX43166.1"/>
    <property type="molecule type" value="Genomic_DNA"/>
</dbReference>
<organism evidence="3 4">
    <name type="scientific">Ruminiclostridium hungatei</name>
    <name type="common">Clostridium hungatei</name>
    <dbReference type="NCBI Taxonomy" id="48256"/>
    <lineage>
        <taxon>Bacteria</taxon>
        <taxon>Bacillati</taxon>
        <taxon>Bacillota</taxon>
        <taxon>Clostridia</taxon>
        <taxon>Eubacteriales</taxon>
        <taxon>Oscillospiraceae</taxon>
        <taxon>Ruminiclostridium</taxon>
    </lineage>
</organism>
<dbReference type="Pfam" id="PF00975">
    <property type="entry name" value="Thioesterase"/>
    <property type="match status" value="1"/>
</dbReference>
<keyword evidence="4" id="KW-1185">Reference proteome</keyword>
<evidence type="ECO:0000313" key="4">
    <source>
        <dbReference type="Proteomes" id="UP000191554"/>
    </source>
</evidence>
<dbReference type="InterPro" id="IPR001031">
    <property type="entry name" value="Thioesterase"/>
</dbReference>
<dbReference type="InterPro" id="IPR029058">
    <property type="entry name" value="AB_hydrolase_fold"/>
</dbReference>
<proteinExistence type="inferred from homology"/>
<dbReference type="OrthoDB" id="2213423at2"/>
<dbReference type="PANTHER" id="PTHR11487:SF0">
    <property type="entry name" value="S-ACYL FATTY ACID SYNTHASE THIOESTERASE, MEDIUM CHAIN"/>
    <property type="match status" value="1"/>
</dbReference>
<dbReference type="SUPFAM" id="SSF53474">
    <property type="entry name" value="alpha/beta-Hydrolases"/>
    <property type="match status" value="1"/>
</dbReference>
<dbReference type="GO" id="GO:0008610">
    <property type="term" value="P:lipid biosynthetic process"/>
    <property type="evidence" value="ECO:0007669"/>
    <property type="project" value="TreeGrafter"/>
</dbReference>
<evidence type="ECO:0000259" key="2">
    <source>
        <dbReference type="Pfam" id="PF00975"/>
    </source>
</evidence>